<feature type="region of interest" description="Disordered" evidence="2">
    <location>
        <begin position="238"/>
        <end position="389"/>
    </location>
</feature>
<dbReference type="GeneID" id="81403325"/>
<dbReference type="RefSeq" id="XP_056523212.1">
    <property type="nucleotide sequence ID" value="XM_056664155.1"/>
</dbReference>
<evidence type="ECO:0000256" key="1">
    <source>
        <dbReference type="ARBA" id="ARBA00009207"/>
    </source>
</evidence>
<evidence type="ECO:0000256" key="2">
    <source>
        <dbReference type="SAM" id="MobiDB-lite"/>
    </source>
</evidence>
<dbReference type="PANTHER" id="PTHR16487">
    <property type="entry name" value="PPP4R2-RELATED PROTEIN"/>
    <property type="match status" value="1"/>
</dbReference>
<feature type="compositionally biased region" description="Basic and acidic residues" evidence="2">
    <location>
        <begin position="336"/>
        <end position="345"/>
    </location>
</feature>
<sequence>MDIANTKIIDEEALQIAANGGPIDPERWNGMAAPLIERLEYIVYNVFPMPQVRPEHIGQQPFPSHPPQTNTAPSGSSNNSSSDLMPPPIPSSSLSSERVPDSQPQSSGASADSQLPPALAFLLSAIRSSINSFFKEKPPHTIQRLAELILYPTKHYRTLPAYLRAVDRVVSVTSSADIFPFKTPASDPLSNGLHPGNGGAYVTPDYAHCFGSDESLGGALLTPIPWLINVPFDGDDANGDSDVLAEGPGETLPIQPQEQSGLAIQPLPETEEGMSTASPEPSDEVPHARGPIRLGVEDMGLQDGKGVEMDLGADGANDVPAAVAATAATEQEETKEESTPGKDGDIVSENKPNEGEEAKNEGASTETGAGNAESESTADLSQASDAGNA</sequence>
<comment type="caution">
    <text evidence="3">The sequence shown here is derived from an EMBL/GenBank/DDBJ whole genome shotgun (WGS) entry which is preliminary data.</text>
</comment>
<feature type="region of interest" description="Disordered" evidence="2">
    <location>
        <begin position="55"/>
        <end position="113"/>
    </location>
</feature>
<organism evidence="3 4">
    <name type="scientific">Penicillium bovifimosum</name>
    <dbReference type="NCBI Taxonomy" id="126998"/>
    <lineage>
        <taxon>Eukaryota</taxon>
        <taxon>Fungi</taxon>
        <taxon>Dikarya</taxon>
        <taxon>Ascomycota</taxon>
        <taxon>Pezizomycotina</taxon>
        <taxon>Eurotiomycetes</taxon>
        <taxon>Eurotiomycetidae</taxon>
        <taxon>Eurotiales</taxon>
        <taxon>Aspergillaceae</taxon>
        <taxon>Penicillium</taxon>
    </lineage>
</organism>
<gene>
    <name evidence="3" type="ORF">N7515_003411</name>
</gene>
<dbReference type="GO" id="GO:0019888">
    <property type="term" value="F:protein phosphatase regulator activity"/>
    <property type="evidence" value="ECO:0007669"/>
    <property type="project" value="InterPro"/>
</dbReference>
<evidence type="ECO:0000313" key="4">
    <source>
        <dbReference type="Proteomes" id="UP001149079"/>
    </source>
</evidence>
<feature type="compositionally biased region" description="Low complexity" evidence="2">
    <location>
        <begin position="74"/>
        <end position="84"/>
    </location>
</feature>
<dbReference type="GO" id="GO:0005634">
    <property type="term" value="C:nucleus"/>
    <property type="evidence" value="ECO:0007669"/>
    <property type="project" value="TreeGrafter"/>
</dbReference>
<dbReference type="OrthoDB" id="341898at2759"/>
<dbReference type="Proteomes" id="UP001149079">
    <property type="component" value="Unassembled WGS sequence"/>
</dbReference>
<evidence type="ECO:0000313" key="3">
    <source>
        <dbReference type="EMBL" id="KAJ5138563.1"/>
    </source>
</evidence>
<dbReference type="PANTHER" id="PTHR16487:SF0">
    <property type="entry name" value="PROTEIN PHOSPHATASE 4 REGULATORY SUBUNIT 2-RELATED"/>
    <property type="match status" value="1"/>
</dbReference>
<feature type="compositionally biased region" description="Polar residues" evidence="2">
    <location>
        <begin position="362"/>
        <end position="389"/>
    </location>
</feature>
<dbReference type="AlphaFoldDB" id="A0A9W9H515"/>
<protein>
    <submittedName>
        <fullName evidence="3">Protein phosphatase 4 core regulatory subunit R2</fullName>
    </submittedName>
</protein>
<dbReference type="GO" id="GO:0005737">
    <property type="term" value="C:cytoplasm"/>
    <property type="evidence" value="ECO:0007669"/>
    <property type="project" value="TreeGrafter"/>
</dbReference>
<dbReference type="GO" id="GO:0030289">
    <property type="term" value="C:protein phosphatase 4 complex"/>
    <property type="evidence" value="ECO:0007669"/>
    <property type="project" value="InterPro"/>
</dbReference>
<proteinExistence type="inferred from homology"/>
<feature type="compositionally biased region" description="Basic and acidic residues" evidence="2">
    <location>
        <begin position="351"/>
        <end position="360"/>
    </location>
</feature>
<name>A0A9W9H515_9EURO</name>
<dbReference type="Pfam" id="PF09184">
    <property type="entry name" value="PPP4R2"/>
    <property type="match status" value="1"/>
</dbReference>
<feature type="compositionally biased region" description="Polar residues" evidence="2">
    <location>
        <begin position="103"/>
        <end position="113"/>
    </location>
</feature>
<keyword evidence="4" id="KW-1185">Reference proteome</keyword>
<accession>A0A9W9H515</accession>
<comment type="similarity">
    <text evidence="1">Belongs to the PPP4R2 family.</text>
</comment>
<reference evidence="3" key="2">
    <citation type="journal article" date="2023" name="IMA Fungus">
        <title>Comparative genomic study of the Penicillium genus elucidates a diverse pangenome and 15 lateral gene transfer events.</title>
        <authorList>
            <person name="Petersen C."/>
            <person name="Sorensen T."/>
            <person name="Nielsen M.R."/>
            <person name="Sondergaard T.E."/>
            <person name="Sorensen J.L."/>
            <person name="Fitzpatrick D.A."/>
            <person name="Frisvad J.C."/>
            <person name="Nielsen K.L."/>
        </authorList>
    </citation>
    <scope>NUCLEOTIDE SEQUENCE</scope>
    <source>
        <strain evidence="3">IBT 22155</strain>
    </source>
</reference>
<reference evidence="3" key="1">
    <citation type="submission" date="2022-11" db="EMBL/GenBank/DDBJ databases">
        <authorList>
            <person name="Petersen C."/>
        </authorList>
    </citation>
    <scope>NUCLEOTIDE SEQUENCE</scope>
    <source>
        <strain evidence="3">IBT 22155</strain>
    </source>
</reference>
<dbReference type="EMBL" id="JAPQKL010000003">
    <property type="protein sequence ID" value="KAJ5138563.1"/>
    <property type="molecule type" value="Genomic_DNA"/>
</dbReference>
<dbReference type="InterPro" id="IPR015267">
    <property type="entry name" value="PPP4R2"/>
</dbReference>